<dbReference type="RefSeq" id="WP_243450627.1">
    <property type="nucleotide sequence ID" value="NZ_BMJM01000004.1"/>
</dbReference>
<proteinExistence type="predicted"/>
<feature type="domain" description="Acyl-CoA thioesterase-like N-terminal HotDog" evidence="1">
    <location>
        <begin position="32"/>
        <end position="104"/>
    </location>
</feature>
<dbReference type="InterPro" id="IPR042171">
    <property type="entry name" value="Acyl-CoA_hotdog"/>
</dbReference>
<reference evidence="3" key="1">
    <citation type="journal article" date="2014" name="Int. J. Syst. Evol. Microbiol.">
        <title>Complete genome sequence of Corynebacterium casei LMG S-19264T (=DSM 44701T), isolated from a smear-ripened cheese.</title>
        <authorList>
            <consortium name="US DOE Joint Genome Institute (JGI-PGF)"/>
            <person name="Walter F."/>
            <person name="Albersmeier A."/>
            <person name="Kalinowski J."/>
            <person name="Ruckert C."/>
        </authorList>
    </citation>
    <scope>NUCLEOTIDE SEQUENCE</scope>
    <source>
        <strain evidence="3">CGMCC 1.15519</strain>
    </source>
</reference>
<dbReference type="InterPro" id="IPR049449">
    <property type="entry name" value="TesB_ACOT8-like_N"/>
</dbReference>
<evidence type="ECO:0000259" key="1">
    <source>
        <dbReference type="Pfam" id="PF13622"/>
    </source>
</evidence>
<dbReference type="InterPro" id="IPR049450">
    <property type="entry name" value="ACOT8-like_C"/>
</dbReference>
<keyword evidence="4" id="KW-1185">Reference proteome</keyword>
<dbReference type="Gene3D" id="2.40.160.210">
    <property type="entry name" value="Acyl-CoA thioesterase, double hotdog domain"/>
    <property type="match status" value="1"/>
</dbReference>
<feature type="domain" description="Acyl-CoA thioesterase-like C-terminal" evidence="2">
    <location>
        <begin position="141"/>
        <end position="264"/>
    </location>
</feature>
<dbReference type="Pfam" id="PF20789">
    <property type="entry name" value="4HBT_3C"/>
    <property type="match status" value="1"/>
</dbReference>
<gene>
    <name evidence="3" type="ORF">GCM10011529_15710</name>
</gene>
<protein>
    <submittedName>
        <fullName evidence="3">Acyl-CoA thioesterase</fullName>
    </submittedName>
</protein>
<organism evidence="3 4">
    <name type="scientific">Sandarakinorhabdus glacialis</name>
    <dbReference type="NCBI Taxonomy" id="1614636"/>
    <lineage>
        <taxon>Bacteria</taxon>
        <taxon>Pseudomonadati</taxon>
        <taxon>Pseudomonadota</taxon>
        <taxon>Alphaproteobacteria</taxon>
        <taxon>Sphingomonadales</taxon>
        <taxon>Sphingosinicellaceae</taxon>
        <taxon>Sandarakinorhabdus</taxon>
    </lineage>
</organism>
<dbReference type="AlphaFoldDB" id="A0A917E6S6"/>
<sequence length="268" mass="28320">MTILSPTATGDPLRFTFDVTPGLCVGHPDSQFLFGGAGMAAGLAAIEAATGRDTVWAAAQYLSYARPGTQLSLDVEVPVSGKYTSQARVTARDGDGKEILTVNAALGDRPGFPEAQWAQMPEVPGPGDCPPIEYNWVRNADDINSVFDQRVAVGRFGAARTEGGPSPDGISRMWVQPRGQAEPIDRVALAIMADFLPSGVGNALGTNAGGNSLDNTIRFSRMVPTKWVLADIRIHAAAQGFVHGRVHLFADNGVLLATASQSLILRVH</sequence>
<name>A0A917E6S6_9SPHN</name>
<accession>A0A917E6S6</accession>
<dbReference type="InterPro" id="IPR029069">
    <property type="entry name" value="HotDog_dom_sf"/>
</dbReference>
<dbReference type="SUPFAM" id="SSF54637">
    <property type="entry name" value="Thioesterase/thiol ester dehydrase-isomerase"/>
    <property type="match status" value="2"/>
</dbReference>
<dbReference type="CDD" id="cd03444">
    <property type="entry name" value="Thioesterase_II_repeat1"/>
    <property type="match status" value="1"/>
</dbReference>
<evidence type="ECO:0000313" key="4">
    <source>
        <dbReference type="Proteomes" id="UP000635071"/>
    </source>
</evidence>
<reference evidence="3" key="2">
    <citation type="submission" date="2020-09" db="EMBL/GenBank/DDBJ databases">
        <authorList>
            <person name="Sun Q."/>
            <person name="Zhou Y."/>
        </authorList>
    </citation>
    <scope>NUCLEOTIDE SEQUENCE</scope>
    <source>
        <strain evidence="3">CGMCC 1.15519</strain>
    </source>
</reference>
<dbReference type="EMBL" id="BMJM01000004">
    <property type="protein sequence ID" value="GGE10214.1"/>
    <property type="molecule type" value="Genomic_DNA"/>
</dbReference>
<evidence type="ECO:0000259" key="2">
    <source>
        <dbReference type="Pfam" id="PF20789"/>
    </source>
</evidence>
<dbReference type="Proteomes" id="UP000635071">
    <property type="component" value="Unassembled WGS sequence"/>
</dbReference>
<evidence type="ECO:0000313" key="3">
    <source>
        <dbReference type="EMBL" id="GGE10214.1"/>
    </source>
</evidence>
<comment type="caution">
    <text evidence="3">The sequence shown here is derived from an EMBL/GenBank/DDBJ whole genome shotgun (WGS) entry which is preliminary data.</text>
</comment>
<dbReference type="Pfam" id="PF13622">
    <property type="entry name" value="4HBT_3"/>
    <property type="match status" value="1"/>
</dbReference>